<feature type="transmembrane region" description="Helical" evidence="5">
    <location>
        <begin position="333"/>
        <end position="352"/>
    </location>
</feature>
<accession>A0A494X2K9</accession>
<comment type="subcellular location">
    <subcellularLocation>
        <location evidence="1">Membrane</location>
        <topology evidence="1">Multi-pass membrane protein</topology>
    </subcellularLocation>
</comment>
<evidence type="ECO:0000256" key="3">
    <source>
        <dbReference type="ARBA" id="ARBA00022989"/>
    </source>
</evidence>
<feature type="transmembrane region" description="Helical" evidence="5">
    <location>
        <begin position="64"/>
        <end position="85"/>
    </location>
</feature>
<comment type="caution">
    <text evidence="7">The sequence shown here is derived from an EMBL/GenBank/DDBJ whole genome shotgun (WGS) entry which is preliminary data.</text>
</comment>
<keyword evidence="3 5" id="KW-1133">Transmembrane helix</keyword>
<dbReference type="PANTHER" id="PTHR37422:SF13">
    <property type="entry name" value="LIPOPOLYSACCHARIDE BIOSYNTHESIS PROTEIN PA4999-RELATED"/>
    <property type="match status" value="1"/>
</dbReference>
<name>A0A494X2K9_9BURK</name>
<feature type="transmembrane region" description="Helical" evidence="5">
    <location>
        <begin position="91"/>
        <end position="108"/>
    </location>
</feature>
<feature type="transmembrane region" description="Helical" evidence="5">
    <location>
        <begin position="364"/>
        <end position="382"/>
    </location>
</feature>
<dbReference type="EMBL" id="RBZV01000011">
    <property type="protein sequence ID" value="RKP44945.1"/>
    <property type="molecule type" value="Genomic_DNA"/>
</dbReference>
<dbReference type="AlphaFoldDB" id="A0A494X2K9"/>
<evidence type="ECO:0000259" key="6">
    <source>
        <dbReference type="Pfam" id="PF04932"/>
    </source>
</evidence>
<keyword evidence="2 5" id="KW-0812">Transmembrane</keyword>
<evidence type="ECO:0000256" key="1">
    <source>
        <dbReference type="ARBA" id="ARBA00004141"/>
    </source>
</evidence>
<evidence type="ECO:0000256" key="2">
    <source>
        <dbReference type="ARBA" id="ARBA00022692"/>
    </source>
</evidence>
<evidence type="ECO:0000313" key="8">
    <source>
        <dbReference type="Proteomes" id="UP000280434"/>
    </source>
</evidence>
<reference evidence="7 8" key="1">
    <citation type="submission" date="2018-10" db="EMBL/GenBank/DDBJ databases">
        <title>Paraburkholderia sp. 7MK8-2, isolated from soil.</title>
        <authorList>
            <person name="Gao Z.-H."/>
            <person name="Qiu L.-H."/>
        </authorList>
    </citation>
    <scope>NUCLEOTIDE SEQUENCE [LARGE SCALE GENOMIC DNA]</scope>
    <source>
        <strain evidence="7 8">7MK8-2</strain>
    </source>
</reference>
<protein>
    <submittedName>
        <fullName evidence="7">O-antigen ligase family protein</fullName>
    </submittedName>
</protein>
<feature type="transmembrane region" description="Helical" evidence="5">
    <location>
        <begin position="115"/>
        <end position="135"/>
    </location>
</feature>
<organism evidence="7 8">
    <name type="scientific">Trinickia fusca</name>
    <dbReference type="NCBI Taxonomy" id="2419777"/>
    <lineage>
        <taxon>Bacteria</taxon>
        <taxon>Pseudomonadati</taxon>
        <taxon>Pseudomonadota</taxon>
        <taxon>Betaproteobacteria</taxon>
        <taxon>Burkholderiales</taxon>
        <taxon>Burkholderiaceae</taxon>
        <taxon>Trinickia</taxon>
    </lineage>
</organism>
<keyword evidence="8" id="KW-1185">Reference proteome</keyword>
<evidence type="ECO:0000313" key="7">
    <source>
        <dbReference type="EMBL" id="RKP44945.1"/>
    </source>
</evidence>
<gene>
    <name evidence="7" type="ORF">D7S89_21655</name>
</gene>
<dbReference type="InterPro" id="IPR007016">
    <property type="entry name" value="O-antigen_ligase-rel_domated"/>
</dbReference>
<dbReference type="GO" id="GO:0016020">
    <property type="term" value="C:membrane"/>
    <property type="evidence" value="ECO:0007669"/>
    <property type="project" value="UniProtKB-SubCell"/>
</dbReference>
<feature type="domain" description="O-antigen ligase-related" evidence="6">
    <location>
        <begin position="190"/>
        <end position="340"/>
    </location>
</feature>
<keyword evidence="7" id="KW-0436">Ligase</keyword>
<evidence type="ECO:0000256" key="4">
    <source>
        <dbReference type="ARBA" id="ARBA00023136"/>
    </source>
</evidence>
<feature type="transmembrane region" description="Helical" evidence="5">
    <location>
        <begin position="204"/>
        <end position="223"/>
    </location>
</feature>
<proteinExistence type="predicted"/>
<dbReference type="PANTHER" id="PTHR37422">
    <property type="entry name" value="TEICHURONIC ACID BIOSYNTHESIS PROTEIN TUAE"/>
    <property type="match status" value="1"/>
</dbReference>
<dbReference type="GO" id="GO:0016874">
    <property type="term" value="F:ligase activity"/>
    <property type="evidence" value="ECO:0007669"/>
    <property type="project" value="UniProtKB-KW"/>
</dbReference>
<keyword evidence="4 5" id="KW-0472">Membrane</keyword>
<feature type="transmembrane region" description="Helical" evidence="5">
    <location>
        <begin position="28"/>
        <end position="44"/>
    </location>
</feature>
<dbReference type="InterPro" id="IPR051533">
    <property type="entry name" value="WaaL-like"/>
</dbReference>
<dbReference type="Proteomes" id="UP000280434">
    <property type="component" value="Unassembled WGS sequence"/>
</dbReference>
<evidence type="ECO:0000256" key="5">
    <source>
        <dbReference type="SAM" id="Phobius"/>
    </source>
</evidence>
<dbReference type="Pfam" id="PF04932">
    <property type="entry name" value="Wzy_C"/>
    <property type="match status" value="1"/>
</dbReference>
<dbReference type="OrthoDB" id="8576060at2"/>
<sequence>MRTIRMLGFVTTAALVLSPALMLSLRGGTGYCFFVVLALALVYLRDKSHWARVAELYRQHRTFVAALLALPCLVLFQIVVLRIGNFPALDPLLRLALVVPSFFFLASLDSRQLRLVQWGCVAGALWCGGWVFYQMAHPAVAYGVQRVGNPYTNPIPFGDTALVLGFLSVASIRRGTHAHWAEVTIKLVALFGGCYASYASGARGGWIALPLLIWAAVGGRHWLASTRARMAFASTLLVCAGALASTSVVRERVAAFHTDLQDLQHGDADTSTGVRFGLWRASLRLYASHPLLGVGRGGLESATRSLVKQGEGSPLIINGRAHSEFFSVLAETGTIGVAALLFLYAGTFLPFWRNRNSADADIATASYMGMTLVGGTVIFGLTIDVLTLVMNTAFFALTTATLLAWIEARKREIGEA</sequence>